<evidence type="ECO:0000313" key="4">
    <source>
        <dbReference type="Proteomes" id="UP000298050"/>
    </source>
</evidence>
<dbReference type="OrthoDB" id="287220at2"/>
<sequence length="145" mass="15690">MRMLITLVLLAASAVCGAATEELLRSGQTWEGMPLTYPPGQAEITSVRLTLEPGQLSTFHCHPVPTFGYILAGRLEVETIDGAKIVFEPGTSTVEVMRTVHRGRALDGPVEVIVFYAGAEGVPTTVLPEKDPEHRYCNAPQTARD</sequence>
<name>A0A4Z0LX03_9GAMM</name>
<accession>A0A4Z0LX03</accession>
<organism evidence="3 4">
    <name type="scientific">Mangrovimicrobium sediminis</name>
    <dbReference type="NCBI Taxonomy" id="2562682"/>
    <lineage>
        <taxon>Bacteria</taxon>
        <taxon>Pseudomonadati</taxon>
        <taxon>Pseudomonadota</taxon>
        <taxon>Gammaproteobacteria</taxon>
        <taxon>Cellvibrionales</taxon>
        <taxon>Halieaceae</taxon>
        <taxon>Mangrovimicrobium</taxon>
    </lineage>
</organism>
<keyword evidence="4" id="KW-1185">Reference proteome</keyword>
<gene>
    <name evidence="3" type="ORF">E4634_16785</name>
</gene>
<evidence type="ECO:0000313" key="3">
    <source>
        <dbReference type="EMBL" id="TGD71770.1"/>
    </source>
</evidence>
<dbReference type="InterPro" id="IPR011051">
    <property type="entry name" value="RmlC_Cupin_sf"/>
</dbReference>
<dbReference type="Gene3D" id="2.60.120.10">
    <property type="entry name" value="Jelly Rolls"/>
    <property type="match status" value="1"/>
</dbReference>
<evidence type="ECO:0000259" key="2">
    <source>
        <dbReference type="Pfam" id="PF07883"/>
    </source>
</evidence>
<feature type="domain" description="Cupin type-2" evidence="2">
    <location>
        <begin position="48"/>
        <end position="115"/>
    </location>
</feature>
<feature type="chain" id="PRO_5021196221" evidence="1">
    <location>
        <begin position="19"/>
        <end position="145"/>
    </location>
</feature>
<keyword evidence="1" id="KW-0732">Signal</keyword>
<dbReference type="AlphaFoldDB" id="A0A4Z0LX03"/>
<dbReference type="EMBL" id="SRLE01000012">
    <property type="protein sequence ID" value="TGD71770.1"/>
    <property type="molecule type" value="Genomic_DNA"/>
</dbReference>
<evidence type="ECO:0000256" key="1">
    <source>
        <dbReference type="SAM" id="SignalP"/>
    </source>
</evidence>
<dbReference type="InterPro" id="IPR014710">
    <property type="entry name" value="RmlC-like_jellyroll"/>
</dbReference>
<proteinExistence type="predicted"/>
<dbReference type="CDD" id="cd02236">
    <property type="entry name" value="cupin_CV2614-like"/>
    <property type="match status" value="1"/>
</dbReference>
<dbReference type="Pfam" id="PF07883">
    <property type="entry name" value="Cupin_2"/>
    <property type="match status" value="1"/>
</dbReference>
<dbReference type="Proteomes" id="UP000298050">
    <property type="component" value="Unassembled WGS sequence"/>
</dbReference>
<dbReference type="RefSeq" id="WP_135445814.1">
    <property type="nucleotide sequence ID" value="NZ_SRLE01000012.1"/>
</dbReference>
<dbReference type="InterPro" id="IPR013096">
    <property type="entry name" value="Cupin_2"/>
</dbReference>
<protein>
    <submittedName>
        <fullName evidence="3">Cupin domain-containing protein</fullName>
    </submittedName>
</protein>
<dbReference type="SUPFAM" id="SSF51182">
    <property type="entry name" value="RmlC-like cupins"/>
    <property type="match status" value="1"/>
</dbReference>
<comment type="caution">
    <text evidence="3">The sequence shown here is derived from an EMBL/GenBank/DDBJ whole genome shotgun (WGS) entry which is preliminary data.</text>
</comment>
<reference evidence="3 4" key="1">
    <citation type="submission" date="2019-04" db="EMBL/GenBank/DDBJ databases">
        <title>Taxonomy of novel Haliea sp. from mangrove soil of West Coast of India.</title>
        <authorList>
            <person name="Verma A."/>
            <person name="Kumar P."/>
            <person name="Krishnamurthi S."/>
        </authorList>
    </citation>
    <scope>NUCLEOTIDE SEQUENCE [LARGE SCALE GENOMIC DNA]</scope>
    <source>
        <strain evidence="3 4">SAOS-164</strain>
    </source>
</reference>
<feature type="signal peptide" evidence="1">
    <location>
        <begin position="1"/>
        <end position="18"/>
    </location>
</feature>